<dbReference type="CDD" id="cd23801">
    <property type="entry name" value="UBCc_UBE2L3"/>
    <property type="match status" value="1"/>
</dbReference>
<keyword evidence="4 6" id="KW-0833">Ubl conjugation pathway</keyword>
<organism evidence="8 9">
    <name type="scientific">Hypsibius exemplaris</name>
    <name type="common">Freshwater tardigrade</name>
    <dbReference type="NCBI Taxonomy" id="2072580"/>
    <lineage>
        <taxon>Eukaryota</taxon>
        <taxon>Metazoa</taxon>
        <taxon>Ecdysozoa</taxon>
        <taxon>Tardigrada</taxon>
        <taxon>Eutardigrada</taxon>
        <taxon>Parachela</taxon>
        <taxon>Hypsibioidea</taxon>
        <taxon>Hypsibiidae</taxon>
        <taxon>Hypsibius</taxon>
    </lineage>
</organism>
<dbReference type="InterPro" id="IPR000608">
    <property type="entry name" value="UBC"/>
</dbReference>
<dbReference type="Pfam" id="PF00179">
    <property type="entry name" value="UQ_con"/>
    <property type="match status" value="1"/>
</dbReference>
<dbReference type="GO" id="GO:0061631">
    <property type="term" value="F:ubiquitin conjugating enzyme activity"/>
    <property type="evidence" value="ECO:0007669"/>
    <property type="project" value="UniProtKB-EC"/>
</dbReference>
<feature type="domain" description="UBC core" evidence="7">
    <location>
        <begin position="2"/>
        <end position="152"/>
    </location>
</feature>
<dbReference type="AlphaFoldDB" id="A0A1W0X5I5"/>
<protein>
    <recommendedName>
        <fullName evidence="2">E2 ubiquitin-conjugating enzyme</fullName>
        <ecNumber evidence="2">2.3.2.23</ecNumber>
    </recommendedName>
</protein>
<comment type="caution">
    <text evidence="8">The sequence shown here is derived from an EMBL/GenBank/DDBJ whole genome shotgun (WGS) entry which is preliminary data.</text>
</comment>
<evidence type="ECO:0000256" key="4">
    <source>
        <dbReference type="ARBA" id="ARBA00022786"/>
    </source>
</evidence>
<dbReference type="InterPro" id="IPR023313">
    <property type="entry name" value="UBQ-conjugating_AS"/>
</dbReference>
<dbReference type="InterPro" id="IPR016135">
    <property type="entry name" value="UBQ-conjugating_enzyme/RWD"/>
</dbReference>
<comment type="similarity">
    <text evidence="6">Belongs to the ubiquitin-conjugating enzyme family.</text>
</comment>
<dbReference type="EC" id="2.3.2.23" evidence="2"/>
<dbReference type="SMART" id="SM00212">
    <property type="entry name" value="UBCc"/>
    <property type="match status" value="1"/>
</dbReference>
<reference evidence="9" key="1">
    <citation type="submission" date="2017-01" db="EMBL/GenBank/DDBJ databases">
        <title>Comparative genomics of anhydrobiosis in the tardigrade Hypsibius dujardini.</title>
        <authorList>
            <person name="Yoshida Y."/>
            <person name="Koutsovoulos G."/>
            <person name="Laetsch D."/>
            <person name="Stevens L."/>
            <person name="Kumar S."/>
            <person name="Horikawa D."/>
            <person name="Ishino K."/>
            <person name="Komine S."/>
            <person name="Tomita M."/>
            <person name="Blaxter M."/>
            <person name="Arakawa K."/>
        </authorList>
    </citation>
    <scope>NUCLEOTIDE SEQUENCE [LARGE SCALE GENOMIC DNA]</scope>
    <source>
        <strain evidence="9">Z151</strain>
    </source>
</reference>
<evidence type="ECO:0000313" key="9">
    <source>
        <dbReference type="Proteomes" id="UP000192578"/>
    </source>
</evidence>
<keyword evidence="6" id="KW-0547">Nucleotide-binding</keyword>
<evidence type="ECO:0000256" key="5">
    <source>
        <dbReference type="PROSITE-ProRule" id="PRU10133"/>
    </source>
</evidence>
<dbReference type="PROSITE" id="PS00183">
    <property type="entry name" value="UBC_1"/>
    <property type="match status" value="1"/>
</dbReference>
<dbReference type="EMBL" id="MTYJ01000016">
    <property type="protein sequence ID" value="OQV22634.1"/>
    <property type="molecule type" value="Genomic_DNA"/>
</dbReference>
<dbReference type="Gene3D" id="3.10.110.10">
    <property type="entry name" value="Ubiquitin Conjugating Enzyme"/>
    <property type="match status" value="1"/>
</dbReference>
<proteinExistence type="inferred from homology"/>
<evidence type="ECO:0000256" key="2">
    <source>
        <dbReference type="ARBA" id="ARBA00012486"/>
    </source>
</evidence>
<evidence type="ECO:0000259" key="7">
    <source>
        <dbReference type="PROSITE" id="PS50127"/>
    </source>
</evidence>
<sequence length="156" mass="18556">MAAKRRLTKEFQDLRTHNPKWFGGIILDDQNFLHWQVLLMPEHPPYNKGAFLLDVVFPIEYPFKPPKINLHTKIYHPNINEEGQVCLNIMKADNWKPATKIEDVIRSLLELINEPEPDHYCYTLRADLAEEFTKDKRKFMKNAEEFTKQHAEKRPE</sequence>
<dbReference type="SUPFAM" id="SSF54495">
    <property type="entry name" value="UBC-like"/>
    <property type="match status" value="1"/>
</dbReference>
<accession>A0A1W0X5I5</accession>
<keyword evidence="9" id="KW-1185">Reference proteome</keyword>
<evidence type="ECO:0000256" key="3">
    <source>
        <dbReference type="ARBA" id="ARBA00022679"/>
    </source>
</evidence>
<gene>
    <name evidence="8" type="ORF">BV898_03459</name>
</gene>
<dbReference type="OrthoDB" id="9978460at2759"/>
<evidence type="ECO:0000256" key="1">
    <source>
        <dbReference type="ARBA" id="ARBA00000485"/>
    </source>
</evidence>
<dbReference type="FunFam" id="3.10.110.10:FF:000011">
    <property type="entry name" value="Ubiquitin-conjugating enzyme E2 L3"/>
    <property type="match status" value="1"/>
</dbReference>
<feature type="active site" description="Glycyl thioester intermediate" evidence="5">
    <location>
        <position position="86"/>
    </location>
</feature>
<keyword evidence="6" id="KW-0067">ATP-binding</keyword>
<comment type="catalytic activity">
    <reaction evidence="1">
        <text>S-ubiquitinyl-[E1 ubiquitin-activating enzyme]-L-cysteine + [E2 ubiquitin-conjugating enzyme]-L-cysteine = [E1 ubiquitin-activating enzyme]-L-cysteine + S-ubiquitinyl-[E2 ubiquitin-conjugating enzyme]-L-cysteine.</text>
        <dbReference type="EC" id="2.3.2.23"/>
    </reaction>
</comment>
<evidence type="ECO:0000313" key="8">
    <source>
        <dbReference type="EMBL" id="OQV22634.1"/>
    </source>
</evidence>
<dbReference type="PROSITE" id="PS50127">
    <property type="entry name" value="UBC_2"/>
    <property type="match status" value="1"/>
</dbReference>
<dbReference type="Proteomes" id="UP000192578">
    <property type="component" value="Unassembled WGS sequence"/>
</dbReference>
<evidence type="ECO:0000256" key="6">
    <source>
        <dbReference type="RuleBase" id="RU362109"/>
    </source>
</evidence>
<name>A0A1W0X5I5_HYPEX</name>
<dbReference type="PANTHER" id="PTHR24068">
    <property type="entry name" value="UBIQUITIN-CONJUGATING ENZYME E2"/>
    <property type="match status" value="1"/>
</dbReference>
<keyword evidence="3" id="KW-0808">Transferase</keyword>
<dbReference type="GO" id="GO:0005524">
    <property type="term" value="F:ATP binding"/>
    <property type="evidence" value="ECO:0007669"/>
    <property type="project" value="UniProtKB-UniRule"/>
</dbReference>